<protein>
    <submittedName>
        <fullName evidence="2">Uncharacterized protein</fullName>
    </submittedName>
</protein>
<dbReference type="AlphaFoldDB" id="A0A7J6NIR3"/>
<dbReference type="EMBL" id="JABANP010000348">
    <property type="protein sequence ID" value="KAF4683749.1"/>
    <property type="molecule type" value="Genomic_DNA"/>
</dbReference>
<keyword evidence="1" id="KW-0732">Signal</keyword>
<feature type="signal peptide" evidence="1">
    <location>
        <begin position="1"/>
        <end position="16"/>
    </location>
</feature>
<feature type="chain" id="PRO_5029693029" evidence="1">
    <location>
        <begin position="17"/>
        <end position="160"/>
    </location>
</feature>
<evidence type="ECO:0000313" key="2">
    <source>
        <dbReference type="EMBL" id="KAF4683749.1"/>
    </source>
</evidence>
<evidence type="ECO:0000313" key="3">
    <source>
        <dbReference type="Proteomes" id="UP000541610"/>
    </source>
</evidence>
<comment type="caution">
    <text evidence="2">The sequence shown here is derived from an EMBL/GenBank/DDBJ whole genome shotgun (WGS) entry which is preliminary data.</text>
</comment>
<dbReference type="OrthoDB" id="433878at2759"/>
<organism evidence="2 3">
    <name type="scientific">Perkinsus olseni</name>
    <name type="common">Perkinsus atlanticus</name>
    <dbReference type="NCBI Taxonomy" id="32597"/>
    <lineage>
        <taxon>Eukaryota</taxon>
        <taxon>Sar</taxon>
        <taxon>Alveolata</taxon>
        <taxon>Perkinsozoa</taxon>
        <taxon>Perkinsea</taxon>
        <taxon>Perkinsida</taxon>
        <taxon>Perkinsidae</taxon>
        <taxon>Perkinsus</taxon>
    </lineage>
</organism>
<accession>A0A7J6NIR3</accession>
<sequence length="160" mass="18816">MWFTSLLMQVIINGYAQPYPDGTFKGSAEDPYIFIDVTFHEDIPSSWVHMEVKCDKNKADAASAILDITEDPVYPREFVVDIDDDEYTGMIDKLNEICQDREFIIDDFSRFKEVTGGIQFQVDEESRRARGFIRRGYRNERALSFMYHFNHLRTNTRYSL</sequence>
<proteinExistence type="predicted"/>
<reference evidence="2 3" key="1">
    <citation type="submission" date="2020-04" db="EMBL/GenBank/DDBJ databases">
        <title>Perkinsus olseni comparative genomics.</title>
        <authorList>
            <person name="Bogema D.R."/>
        </authorList>
    </citation>
    <scope>NUCLEOTIDE SEQUENCE [LARGE SCALE GENOMIC DNA]</scope>
    <source>
        <strain evidence="2">00978-12</strain>
    </source>
</reference>
<dbReference type="Proteomes" id="UP000541610">
    <property type="component" value="Unassembled WGS sequence"/>
</dbReference>
<name>A0A7J6NIR3_PEROL</name>
<evidence type="ECO:0000256" key="1">
    <source>
        <dbReference type="SAM" id="SignalP"/>
    </source>
</evidence>
<gene>
    <name evidence="2" type="ORF">FOZ60_008667</name>
</gene>